<dbReference type="OrthoDB" id="8583677at2759"/>
<feature type="domain" description="DRBM" evidence="11">
    <location>
        <begin position="140"/>
        <end position="213"/>
    </location>
</feature>
<comment type="cofactor">
    <cofactor evidence="8">
        <name>Mn(2+)</name>
        <dbReference type="ChEBI" id="CHEBI:29035"/>
    </cofactor>
</comment>
<feature type="binding site" evidence="8">
    <location>
        <position position="625"/>
    </location>
    <ligand>
        <name>Mn(2+)</name>
        <dbReference type="ChEBI" id="CHEBI:29035"/>
    </ligand>
</feature>
<evidence type="ECO:0000256" key="5">
    <source>
        <dbReference type="ARBA" id="ARBA00023180"/>
    </source>
</evidence>
<dbReference type="GO" id="GO:0004674">
    <property type="term" value="F:protein serine/threonine kinase activity"/>
    <property type="evidence" value="ECO:0007669"/>
    <property type="project" value="UniProtKB-KW"/>
</dbReference>
<feature type="binding site" evidence="7">
    <location>
        <position position="588"/>
    </location>
    <ligand>
        <name>ATP</name>
        <dbReference type="ChEBI" id="CHEBI:30616"/>
    </ligand>
</feature>
<dbReference type="InterPro" id="IPR024869">
    <property type="entry name" value="FAM20"/>
</dbReference>
<dbReference type="CDD" id="cd00048">
    <property type="entry name" value="DSRM_SF"/>
    <property type="match status" value="2"/>
</dbReference>
<dbReference type="PANTHER" id="PTHR12450:SF22">
    <property type="entry name" value="EXTRACELLULAR SERINE_THREONINE PROTEIN CG31145"/>
    <property type="match status" value="1"/>
</dbReference>
<reference evidence="12 13" key="1">
    <citation type="submission" date="2015-01" db="EMBL/GenBank/DDBJ databases">
        <title>Evolution of Trichinella species and genotypes.</title>
        <authorList>
            <person name="Korhonen P.K."/>
            <person name="Edoardo P."/>
            <person name="Giuseppe L.R."/>
            <person name="Gasser R.B."/>
        </authorList>
    </citation>
    <scope>NUCLEOTIDE SEQUENCE [LARGE SCALE GENOMIC DNA]</scope>
    <source>
        <strain evidence="12">ISS1980</strain>
    </source>
</reference>
<keyword evidence="9" id="KW-0694">RNA-binding</keyword>
<keyword evidence="3" id="KW-0333">Golgi apparatus</keyword>
<dbReference type="GO" id="GO:0005524">
    <property type="term" value="F:ATP binding"/>
    <property type="evidence" value="ECO:0007669"/>
    <property type="project" value="UniProtKB-KW"/>
</dbReference>
<feature type="binding site" evidence="7">
    <location>
        <position position="604"/>
    </location>
    <ligand>
        <name>ATP</name>
        <dbReference type="ChEBI" id="CHEBI:30616"/>
    </ligand>
</feature>
<keyword evidence="12" id="KW-0418">Kinase</keyword>
<feature type="active site" evidence="6">
    <location>
        <position position="779"/>
    </location>
</feature>
<name>A0A0V1ML04_9BILA</name>
<keyword evidence="8" id="KW-0479">Metal-binding</keyword>
<evidence type="ECO:0000256" key="9">
    <source>
        <dbReference type="PROSITE-ProRule" id="PRU00266"/>
    </source>
</evidence>
<evidence type="ECO:0000256" key="3">
    <source>
        <dbReference type="ARBA" id="ARBA00023034"/>
    </source>
</evidence>
<keyword evidence="10" id="KW-0472">Membrane</keyword>
<organism evidence="12 13">
    <name type="scientific">Trichinella papuae</name>
    <dbReference type="NCBI Taxonomy" id="268474"/>
    <lineage>
        <taxon>Eukaryota</taxon>
        <taxon>Metazoa</taxon>
        <taxon>Ecdysozoa</taxon>
        <taxon>Nematoda</taxon>
        <taxon>Enoplea</taxon>
        <taxon>Dorylaimia</taxon>
        <taxon>Trichinellida</taxon>
        <taxon>Trichinellidae</taxon>
        <taxon>Trichinella</taxon>
    </lineage>
</organism>
<evidence type="ECO:0000256" key="4">
    <source>
        <dbReference type="ARBA" id="ARBA00023157"/>
    </source>
</evidence>
<proteinExistence type="inferred from homology"/>
<dbReference type="SUPFAM" id="SSF54768">
    <property type="entry name" value="dsRNA-binding domain-like"/>
    <property type="match status" value="1"/>
</dbReference>
<keyword evidence="12" id="KW-0723">Serine/threonine-protein kinase</keyword>
<dbReference type="EMBL" id="JYDO01000077">
    <property type="protein sequence ID" value="KRZ72548.1"/>
    <property type="molecule type" value="Genomic_DNA"/>
</dbReference>
<keyword evidence="12" id="KW-0808">Transferase</keyword>
<feature type="binding site" evidence="8">
    <location>
        <position position="800"/>
    </location>
    <ligand>
        <name>Mn(2+)</name>
        <dbReference type="ChEBI" id="CHEBI:29035"/>
    </ligand>
</feature>
<dbReference type="GO" id="GO:0046872">
    <property type="term" value="F:metal ion binding"/>
    <property type="evidence" value="ECO:0007669"/>
    <property type="project" value="UniProtKB-KW"/>
</dbReference>
<dbReference type="Proteomes" id="UP000054843">
    <property type="component" value="Unassembled WGS sequence"/>
</dbReference>
<dbReference type="STRING" id="268474.A0A0V1ML04"/>
<keyword evidence="10" id="KW-1133">Transmembrane helix</keyword>
<evidence type="ECO:0000313" key="13">
    <source>
        <dbReference type="Proteomes" id="UP000054843"/>
    </source>
</evidence>
<protein>
    <submittedName>
        <fullName evidence="12">Extracellular serine/threonine protein kinase FAM20C</fullName>
    </submittedName>
</protein>
<evidence type="ECO:0000256" key="2">
    <source>
        <dbReference type="ARBA" id="ARBA00006557"/>
    </source>
</evidence>
<feature type="binding site" evidence="7">
    <location>
        <position position="625"/>
    </location>
    <ligand>
        <name>ATP</name>
        <dbReference type="ChEBI" id="CHEBI:30616"/>
    </ligand>
</feature>
<keyword evidence="8" id="KW-0464">Manganese</keyword>
<dbReference type="GO" id="GO:0005794">
    <property type="term" value="C:Golgi apparatus"/>
    <property type="evidence" value="ECO:0007669"/>
    <property type="project" value="UniProtKB-SubCell"/>
</dbReference>
<comment type="subcellular location">
    <subcellularLocation>
        <location evidence="1">Golgi apparatus</location>
    </subcellularLocation>
</comment>
<dbReference type="Pfam" id="PF06702">
    <property type="entry name" value="Fam20C"/>
    <property type="match status" value="1"/>
</dbReference>
<dbReference type="InterPro" id="IPR014720">
    <property type="entry name" value="dsRBD_dom"/>
</dbReference>
<evidence type="ECO:0000256" key="10">
    <source>
        <dbReference type="SAM" id="Phobius"/>
    </source>
</evidence>
<evidence type="ECO:0000256" key="6">
    <source>
        <dbReference type="PIRSR" id="PIRSR624869-1"/>
    </source>
</evidence>
<dbReference type="PANTHER" id="PTHR12450">
    <property type="entry name" value="DENTIN MATRIX PROTEIN 4 PROTEIN FAM20"/>
    <property type="match status" value="1"/>
</dbReference>
<evidence type="ECO:0000256" key="1">
    <source>
        <dbReference type="ARBA" id="ARBA00004555"/>
    </source>
</evidence>
<keyword evidence="13" id="KW-1185">Reference proteome</keyword>
<evidence type="ECO:0000259" key="11">
    <source>
        <dbReference type="PROSITE" id="PS50137"/>
    </source>
</evidence>
<dbReference type="GO" id="GO:0003723">
    <property type="term" value="F:RNA binding"/>
    <property type="evidence" value="ECO:0007669"/>
    <property type="project" value="UniProtKB-UniRule"/>
</dbReference>
<dbReference type="PROSITE" id="PS50137">
    <property type="entry name" value="DS_RBD"/>
    <property type="match status" value="1"/>
</dbReference>
<comment type="caution">
    <text evidence="12">The sequence shown here is derived from an EMBL/GenBank/DDBJ whole genome shotgun (WGS) entry which is preliminary data.</text>
</comment>
<keyword evidence="7" id="KW-0067">ATP-binding</keyword>
<keyword evidence="4" id="KW-1015">Disulfide bond</keyword>
<accession>A0A0V1ML04</accession>
<feature type="non-terminal residue" evidence="12">
    <location>
        <position position="1"/>
    </location>
</feature>
<comment type="similarity">
    <text evidence="2">Belongs to the FAM20 family.</text>
</comment>
<feature type="binding site" evidence="7">
    <location>
        <position position="800"/>
    </location>
    <ligand>
        <name>ATP</name>
        <dbReference type="ChEBI" id="CHEBI:30616"/>
    </ligand>
</feature>
<evidence type="ECO:0000256" key="8">
    <source>
        <dbReference type="PIRSR" id="PIRSR624869-3"/>
    </source>
</evidence>
<dbReference type="Gene3D" id="3.30.160.20">
    <property type="match status" value="2"/>
</dbReference>
<evidence type="ECO:0000256" key="7">
    <source>
        <dbReference type="PIRSR" id="PIRSR624869-2"/>
    </source>
</evidence>
<gene>
    <name evidence="12" type="primary">FAM20C</name>
    <name evidence="12" type="ORF">T10_13517</name>
</gene>
<feature type="transmembrane region" description="Helical" evidence="10">
    <location>
        <begin position="440"/>
        <end position="458"/>
    </location>
</feature>
<keyword evidence="5" id="KW-0325">Glycoprotein</keyword>
<dbReference type="CDD" id="cd10314">
    <property type="entry name" value="FAM20_C"/>
    <property type="match status" value="1"/>
</dbReference>
<dbReference type="AlphaFoldDB" id="A0A0V1ML04"/>
<dbReference type="InterPro" id="IPR009581">
    <property type="entry name" value="FAM20_C"/>
</dbReference>
<evidence type="ECO:0000313" key="12">
    <source>
        <dbReference type="EMBL" id="KRZ72548.1"/>
    </source>
</evidence>
<keyword evidence="7" id="KW-0547">Nucleotide-binding</keyword>
<sequence>LMESPKSHACPFSLFREFFPKESLRINLLNKSPCRYCCSVKIDHKIYNGYGQTKQQAKHEMGLSVLMSLFPSCTPLLNLSIFKRFSNCNDYPSKYRELLERQGEDENVANYDEDYLLQLKREVKLRHRIFVLTSNYWRKSPLQLFNEICDVARNVISVEITYEDNPSEVPAFNLPQCVCCKVAWNGCLIRGFGSSQKYAKIDAAQQALVKMFNMDPNVVIDMISNTLLNEVTGLLPKEALVKLCSLRAIKFSLEYNVGLEPNVGMAKLVCGLDTFETIGSNEYAITSLCEKALETVFEIRLVKDVSDALIVMMMMMMMMIDEYDLMKLVKFVEMRENRNLSTNVYIWHERFSVSSSAFASVVVANVENCEQRNPVAFETYLSLSSNLMRRHLSSTTIVVTNLRLGSTHAGVRYNTCTVLPVRLQSVGLFENQQMRFRIRYFTLLLVNIVGLFILIYLVNRKCIRLFKVDIPQVLLPRPQSGNDLNNSLKRKFSWDTVSIEVQEQLRRLSAIDWHRVKPTADCNHRFGYPPTSDEINLMETGPGAAWQRFLSSINSCEVYKSEETLQDVLQLMSKEPVLETAIMKGGTQVKLLITFKNGRQAVFKPMRFDRNHEADPNHFYFSDFERHNAEIAAFHLDKILGYNRAIPTVGRVFNMTSELKEFADQQLYSTFFISPVGNVCFVGVCKYYCMTGMAICGNPDMIEGSLQMFIDTPYTPFDRIISPYRRTYSKMKQKAEWQLDNSYCKTKLLSNSSSPFSEGRLLLDLIDMSILDFLMGNQDRHHMDMFHFEDVLEVATVHVDNGRGFGRSDFDDLDIILPLVQCCVIRPSTVWTLLKYYFGPSSLGDALKQSMASDPVSPVLADKHLIAVNRRLEIVLFKLAECIIQAGGNHRQVILQRLFNNNDGFIHHQQQQQQQPVTK</sequence>
<keyword evidence="10" id="KW-0812">Transmembrane</keyword>